<keyword evidence="1" id="KW-1133">Transmembrane helix</keyword>
<keyword evidence="1" id="KW-0812">Transmembrane</keyword>
<dbReference type="AlphaFoldDB" id="F8PUL1"/>
<dbReference type="Proteomes" id="UP000008063">
    <property type="component" value="Unassembled WGS sequence"/>
</dbReference>
<sequence>MPQQTESAMRATIGSLQADDIGRKLRIAGRMLSYDPQTALVLLHDQEKALLVDVSLCIDPQTSGRWVRERKNIVYVIGYLEQVLVSYTRLFYLSFYSSSSQQYPTH</sequence>
<accession>F8PUL1</accession>
<dbReference type="Gene3D" id="2.40.50.140">
    <property type="entry name" value="Nucleic acid-binding proteins"/>
    <property type="match status" value="1"/>
</dbReference>
<proteinExistence type="predicted"/>
<name>F8PUL1_SERL3</name>
<dbReference type="OMA" id="GHLECCE"/>
<feature type="transmembrane region" description="Helical" evidence="1">
    <location>
        <begin position="73"/>
        <end position="95"/>
    </location>
</feature>
<keyword evidence="3" id="KW-1185">Reference proteome</keyword>
<reference evidence="3" key="1">
    <citation type="journal article" date="2011" name="Science">
        <title>The plant cell wall-decomposing machinery underlies the functional diversity of forest fungi.</title>
        <authorList>
            <person name="Eastwood D.C."/>
            <person name="Floudas D."/>
            <person name="Binder M."/>
            <person name="Majcherczyk A."/>
            <person name="Schneider P."/>
            <person name="Aerts A."/>
            <person name="Asiegbu F.O."/>
            <person name="Baker S.E."/>
            <person name="Barry K."/>
            <person name="Bendiksby M."/>
            <person name="Blumentritt M."/>
            <person name="Coutinho P.M."/>
            <person name="Cullen D."/>
            <person name="de Vries R.P."/>
            <person name="Gathman A."/>
            <person name="Goodell B."/>
            <person name="Henrissat B."/>
            <person name="Ihrmark K."/>
            <person name="Kauserud H."/>
            <person name="Kohler A."/>
            <person name="LaButti K."/>
            <person name="Lapidus A."/>
            <person name="Lavin J.L."/>
            <person name="Lee Y.-H."/>
            <person name="Lindquist E."/>
            <person name="Lilly W."/>
            <person name="Lucas S."/>
            <person name="Morin E."/>
            <person name="Murat C."/>
            <person name="Oguiza J.A."/>
            <person name="Park J."/>
            <person name="Pisabarro A.G."/>
            <person name="Riley R."/>
            <person name="Rosling A."/>
            <person name="Salamov A."/>
            <person name="Schmidt O."/>
            <person name="Schmutz J."/>
            <person name="Skrede I."/>
            <person name="Stenlid J."/>
            <person name="Wiebenga A."/>
            <person name="Xie X."/>
            <person name="Kuees U."/>
            <person name="Hibbett D.S."/>
            <person name="Hoffmeister D."/>
            <person name="Hoegberg N."/>
            <person name="Martin F."/>
            <person name="Grigoriev I.V."/>
            <person name="Watkinson S.C."/>
        </authorList>
    </citation>
    <scope>NUCLEOTIDE SEQUENCE [LARGE SCALE GENOMIC DNA]</scope>
    <source>
        <strain evidence="3">strain S7.3</strain>
    </source>
</reference>
<organism evidence="3">
    <name type="scientific">Serpula lacrymans var. lacrymans (strain S7.3)</name>
    <name type="common">Dry rot fungus</name>
    <dbReference type="NCBI Taxonomy" id="936435"/>
    <lineage>
        <taxon>Eukaryota</taxon>
        <taxon>Fungi</taxon>
        <taxon>Dikarya</taxon>
        <taxon>Basidiomycota</taxon>
        <taxon>Agaricomycotina</taxon>
        <taxon>Agaricomycetes</taxon>
        <taxon>Agaricomycetidae</taxon>
        <taxon>Boletales</taxon>
        <taxon>Coniophorineae</taxon>
        <taxon>Serpulaceae</taxon>
        <taxon>Serpula</taxon>
    </lineage>
</organism>
<dbReference type="EMBL" id="GL945479">
    <property type="protein sequence ID" value="EGO00046.1"/>
    <property type="molecule type" value="Genomic_DNA"/>
</dbReference>
<dbReference type="InterPro" id="IPR012340">
    <property type="entry name" value="NA-bd_OB-fold"/>
</dbReference>
<evidence type="ECO:0000313" key="3">
    <source>
        <dbReference type="Proteomes" id="UP000008063"/>
    </source>
</evidence>
<evidence type="ECO:0000313" key="2">
    <source>
        <dbReference type="EMBL" id="EGO00046.1"/>
    </source>
</evidence>
<keyword evidence="1" id="KW-0472">Membrane</keyword>
<protein>
    <submittedName>
        <fullName evidence="2">Uncharacterized protein</fullName>
    </submittedName>
</protein>
<dbReference type="InParanoid" id="F8PUL1"/>
<dbReference type="HOGENOM" id="CLU_180952_0_0_1"/>
<evidence type="ECO:0000256" key="1">
    <source>
        <dbReference type="SAM" id="Phobius"/>
    </source>
</evidence>
<gene>
    <name evidence="2" type="ORF">SERLA73DRAFT_52538</name>
</gene>
<dbReference type="OrthoDB" id="3258172at2759"/>